<feature type="domain" description="HTH araC/xylS-type" evidence="4">
    <location>
        <begin position="164"/>
        <end position="262"/>
    </location>
</feature>
<dbReference type="Gene3D" id="1.10.10.60">
    <property type="entry name" value="Homeodomain-like"/>
    <property type="match status" value="2"/>
</dbReference>
<dbReference type="Pfam" id="PF02311">
    <property type="entry name" value="AraC_binding"/>
    <property type="match status" value="1"/>
</dbReference>
<keyword evidence="3" id="KW-0804">Transcription</keyword>
<dbReference type="PANTHER" id="PTHR43280:SF2">
    <property type="entry name" value="HTH-TYPE TRANSCRIPTIONAL REGULATOR EXSA"/>
    <property type="match status" value="1"/>
</dbReference>
<keyword evidence="1" id="KW-0805">Transcription regulation</keyword>
<evidence type="ECO:0000256" key="1">
    <source>
        <dbReference type="ARBA" id="ARBA00023015"/>
    </source>
</evidence>
<sequence length="265" mass="30550">MGNELEVILCEYSIHKTYFQNNKSRDRECFIFRFQAEGTSQVILTSGTYIMRPGDLLLLRPGDLYDLRIDLETNTSGFSADYYVFCDGKWLDEWWGQMARPQISRVSDESRLRELWHQLILEKRRLDGGSSVLKVTLLKALCYMIDRALSEVSEPTSISAYHALRIRHYLESNATSSIELEQIAKHVGLSVSRTMGVFKQEYGVSILQYVHKLRLSYALDLMKSSTMTLEHIAEVAGFGSYTYFNRIFRANYTVTPGTYRKGLND</sequence>
<name>A0ABQ1YT66_9BACL</name>
<dbReference type="PANTHER" id="PTHR43280">
    <property type="entry name" value="ARAC-FAMILY TRANSCRIPTIONAL REGULATOR"/>
    <property type="match status" value="1"/>
</dbReference>
<gene>
    <name evidence="5" type="ORF">GCM10008013_43760</name>
</gene>
<evidence type="ECO:0000313" key="5">
    <source>
        <dbReference type="EMBL" id="GGH36712.1"/>
    </source>
</evidence>
<dbReference type="InterPro" id="IPR018060">
    <property type="entry name" value="HTH_AraC"/>
</dbReference>
<proteinExistence type="predicted"/>
<dbReference type="PROSITE" id="PS01124">
    <property type="entry name" value="HTH_ARAC_FAMILY_2"/>
    <property type="match status" value="1"/>
</dbReference>
<protein>
    <recommendedName>
        <fullName evidence="4">HTH araC/xylS-type domain-containing protein</fullName>
    </recommendedName>
</protein>
<dbReference type="SUPFAM" id="SSF46689">
    <property type="entry name" value="Homeodomain-like"/>
    <property type="match status" value="2"/>
</dbReference>
<dbReference type="InterPro" id="IPR009057">
    <property type="entry name" value="Homeodomain-like_sf"/>
</dbReference>
<reference evidence="6" key="1">
    <citation type="journal article" date="2019" name="Int. J. Syst. Evol. Microbiol.">
        <title>The Global Catalogue of Microorganisms (GCM) 10K type strain sequencing project: providing services to taxonomists for standard genome sequencing and annotation.</title>
        <authorList>
            <consortium name="The Broad Institute Genomics Platform"/>
            <consortium name="The Broad Institute Genome Sequencing Center for Infectious Disease"/>
            <person name="Wu L."/>
            <person name="Ma J."/>
        </authorList>
    </citation>
    <scope>NUCLEOTIDE SEQUENCE [LARGE SCALE GENOMIC DNA]</scope>
    <source>
        <strain evidence="6">CGMCC 1.12769</strain>
    </source>
</reference>
<dbReference type="SUPFAM" id="SSF51215">
    <property type="entry name" value="Regulatory protein AraC"/>
    <property type="match status" value="1"/>
</dbReference>
<dbReference type="InterPro" id="IPR037923">
    <property type="entry name" value="HTH-like"/>
</dbReference>
<dbReference type="InterPro" id="IPR003313">
    <property type="entry name" value="AraC-bd"/>
</dbReference>
<dbReference type="Proteomes" id="UP000659344">
    <property type="component" value="Unassembled WGS sequence"/>
</dbReference>
<comment type="caution">
    <text evidence="5">The sequence shown here is derived from an EMBL/GenBank/DDBJ whole genome shotgun (WGS) entry which is preliminary data.</text>
</comment>
<keyword evidence="2" id="KW-0238">DNA-binding</keyword>
<dbReference type="EMBL" id="BMFT01000004">
    <property type="protein sequence ID" value="GGH36712.1"/>
    <property type="molecule type" value="Genomic_DNA"/>
</dbReference>
<keyword evidence="6" id="KW-1185">Reference proteome</keyword>
<dbReference type="Pfam" id="PF12833">
    <property type="entry name" value="HTH_18"/>
    <property type="match status" value="1"/>
</dbReference>
<evidence type="ECO:0000256" key="2">
    <source>
        <dbReference type="ARBA" id="ARBA00023125"/>
    </source>
</evidence>
<accession>A0ABQ1YT66</accession>
<evidence type="ECO:0000259" key="4">
    <source>
        <dbReference type="PROSITE" id="PS01124"/>
    </source>
</evidence>
<organism evidence="5 6">
    <name type="scientific">Paenibacillus segetis</name>
    <dbReference type="NCBI Taxonomy" id="1325360"/>
    <lineage>
        <taxon>Bacteria</taxon>
        <taxon>Bacillati</taxon>
        <taxon>Bacillota</taxon>
        <taxon>Bacilli</taxon>
        <taxon>Bacillales</taxon>
        <taxon>Paenibacillaceae</taxon>
        <taxon>Paenibacillus</taxon>
    </lineage>
</organism>
<dbReference type="SMART" id="SM00342">
    <property type="entry name" value="HTH_ARAC"/>
    <property type="match status" value="1"/>
</dbReference>
<evidence type="ECO:0000313" key="6">
    <source>
        <dbReference type="Proteomes" id="UP000659344"/>
    </source>
</evidence>
<dbReference type="RefSeq" id="WP_188542009.1">
    <property type="nucleotide sequence ID" value="NZ_BMFT01000004.1"/>
</dbReference>
<evidence type="ECO:0000256" key="3">
    <source>
        <dbReference type="ARBA" id="ARBA00023163"/>
    </source>
</evidence>